<evidence type="ECO:0000313" key="2">
    <source>
        <dbReference type="Proteomes" id="UP000792457"/>
    </source>
</evidence>
<evidence type="ECO:0000313" key="1">
    <source>
        <dbReference type="EMBL" id="KAG8238653.1"/>
    </source>
</evidence>
<name>A0A8K0PBA6_LADFU</name>
<accession>A0A8K0PBA6</accession>
<proteinExistence type="predicted"/>
<dbReference type="EMBL" id="KZ309405">
    <property type="protein sequence ID" value="KAG8238653.1"/>
    <property type="molecule type" value="Genomic_DNA"/>
</dbReference>
<gene>
    <name evidence="1" type="ORF">J437_LFUL018460</name>
</gene>
<dbReference type="AlphaFoldDB" id="A0A8K0PBA6"/>
<dbReference type="Proteomes" id="UP000792457">
    <property type="component" value="Unassembled WGS sequence"/>
</dbReference>
<reference evidence="1" key="1">
    <citation type="submission" date="2013-04" db="EMBL/GenBank/DDBJ databases">
        <authorList>
            <person name="Qu J."/>
            <person name="Murali S.C."/>
            <person name="Bandaranaike D."/>
            <person name="Bellair M."/>
            <person name="Blankenburg K."/>
            <person name="Chao H."/>
            <person name="Dinh H."/>
            <person name="Doddapaneni H."/>
            <person name="Downs B."/>
            <person name="Dugan-Rocha S."/>
            <person name="Elkadiri S."/>
            <person name="Gnanaolivu R.D."/>
            <person name="Hernandez B."/>
            <person name="Javaid M."/>
            <person name="Jayaseelan J.C."/>
            <person name="Lee S."/>
            <person name="Li M."/>
            <person name="Ming W."/>
            <person name="Munidasa M."/>
            <person name="Muniz J."/>
            <person name="Nguyen L."/>
            <person name="Ongeri F."/>
            <person name="Osuji N."/>
            <person name="Pu L.-L."/>
            <person name="Puazo M."/>
            <person name="Qu C."/>
            <person name="Quiroz J."/>
            <person name="Raj R."/>
            <person name="Weissenberger G."/>
            <person name="Xin Y."/>
            <person name="Zou X."/>
            <person name="Han Y."/>
            <person name="Richards S."/>
            <person name="Worley K."/>
            <person name="Muzny D."/>
            <person name="Gibbs R."/>
        </authorList>
    </citation>
    <scope>NUCLEOTIDE SEQUENCE</scope>
    <source>
        <strain evidence="1">Sampled in the wild</strain>
    </source>
</reference>
<organism evidence="1 2">
    <name type="scientific">Ladona fulva</name>
    <name type="common">Scarce chaser dragonfly</name>
    <name type="synonym">Libellula fulva</name>
    <dbReference type="NCBI Taxonomy" id="123851"/>
    <lineage>
        <taxon>Eukaryota</taxon>
        <taxon>Metazoa</taxon>
        <taxon>Ecdysozoa</taxon>
        <taxon>Arthropoda</taxon>
        <taxon>Hexapoda</taxon>
        <taxon>Insecta</taxon>
        <taxon>Pterygota</taxon>
        <taxon>Palaeoptera</taxon>
        <taxon>Odonata</taxon>
        <taxon>Epiprocta</taxon>
        <taxon>Anisoptera</taxon>
        <taxon>Libelluloidea</taxon>
        <taxon>Libellulidae</taxon>
        <taxon>Ladona</taxon>
    </lineage>
</organism>
<protein>
    <submittedName>
        <fullName evidence="1">Uncharacterized protein</fullName>
    </submittedName>
</protein>
<keyword evidence="2" id="KW-1185">Reference proteome</keyword>
<comment type="caution">
    <text evidence="1">The sequence shown here is derived from an EMBL/GenBank/DDBJ whole genome shotgun (WGS) entry which is preliminary data.</text>
</comment>
<sequence length="161" mass="18010">MDKSDSRLFSREVICAEAISNIGCYLRVVFLRTRAVDTQMHRTPPFQIVVLMVMLRCEVEGVRAPTPCPPPNAPAHCSAAHKAITCHRVSDPLPLLQNGEREVKPESIRSITLCLYPDDVIDLGPIIKGEFGHFKSSSEFRNINIHNNCDDKVPTVWNSSI</sequence>
<reference evidence="1" key="2">
    <citation type="submission" date="2017-10" db="EMBL/GenBank/DDBJ databases">
        <title>Ladona fulva Genome sequencing and assembly.</title>
        <authorList>
            <person name="Murali S."/>
            <person name="Richards S."/>
            <person name="Bandaranaike D."/>
            <person name="Bellair M."/>
            <person name="Blankenburg K."/>
            <person name="Chao H."/>
            <person name="Dinh H."/>
            <person name="Doddapaneni H."/>
            <person name="Dugan-Rocha S."/>
            <person name="Elkadiri S."/>
            <person name="Gnanaolivu R."/>
            <person name="Hernandez B."/>
            <person name="Skinner E."/>
            <person name="Javaid M."/>
            <person name="Lee S."/>
            <person name="Li M."/>
            <person name="Ming W."/>
            <person name="Munidasa M."/>
            <person name="Muniz J."/>
            <person name="Nguyen L."/>
            <person name="Hughes D."/>
            <person name="Osuji N."/>
            <person name="Pu L.-L."/>
            <person name="Puazo M."/>
            <person name="Qu C."/>
            <person name="Quiroz J."/>
            <person name="Raj R."/>
            <person name="Weissenberger G."/>
            <person name="Xin Y."/>
            <person name="Zou X."/>
            <person name="Han Y."/>
            <person name="Worley K."/>
            <person name="Muzny D."/>
            <person name="Gibbs R."/>
        </authorList>
    </citation>
    <scope>NUCLEOTIDE SEQUENCE</scope>
    <source>
        <strain evidence="1">Sampled in the wild</strain>
    </source>
</reference>